<evidence type="ECO:0000313" key="3">
    <source>
        <dbReference type="Proteomes" id="UP001140091"/>
    </source>
</evidence>
<comment type="caution">
    <text evidence="2">The sequence shown here is derived from an EMBL/GenBank/DDBJ whole genome shotgun (WGS) entry which is preliminary data.</text>
</comment>
<evidence type="ECO:0000313" key="2">
    <source>
        <dbReference type="EMBL" id="KAJ2923463.1"/>
    </source>
</evidence>
<dbReference type="Pfam" id="PF20415">
    <property type="entry name" value="DUF6699"/>
    <property type="match status" value="1"/>
</dbReference>
<dbReference type="InterPro" id="IPR046522">
    <property type="entry name" value="DUF6699"/>
</dbReference>
<dbReference type="Proteomes" id="UP001140091">
    <property type="component" value="Unassembled WGS sequence"/>
</dbReference>
<protein>
    <recommendedName>
        <fullName evidence="1">DUF6699 domain-containing protein</fullName>
    </recommendedName>
</protein>
<proteinExistence type="predicted"/>
<organism evidence="2 3">
    <name type="scientific">Candolleomyces eurysporus</name>
    <dbReference type="NCBI Taxonomy" id="2828524"/>
    <lineage>
        <taxon>Eukaryota</taxon>
        <taxon>Fungi</taxon>
        <taxon>Dikarya</taxon>
        <taxon>Basidiomycota</taxon>
        <taxon>Agaricomycotina</taxon>
        <taxon>Agaricomycetes</taxon>
        <taxon>Agaricomycetidae</taxon>
        <taxon>Agaricales</taxon>
        <taxon>Agaricineae</taxon>
        <taxon>Psathyrellaceae</taxon>
        <taxon>Candolleomyces</taxon>
    </lineage>
</organism>
<reference evidence="2" key="1">
    <citation type="submission" date="2022-06" db="EMBL/GenBank/DDBJ databases">
        <title>Genome Sequence of Candolleomyces eurysporus.</title>
        <authorList>
            <person name="Buettner E."/>
        </authorList>
    </citation>
    <scope>NUCLEOTIDE SEQUENCE</scope>
    <source>
        <strain evidence="2">VTCC 930004</strain>
    </source>
</reference>
<dbReference type="EMBL" id="JANBPK010001334">
    <property type="protein sequence ID" value="KAJ2923463.1"/>
    <property type="molecule type" value="Genomic_DNA"/>
</dbReference>
<sequence>MGVPNCSNFNAMMSTPMIPVQSFTPRVTYTPLLPQGQIFQSPYIAPANVIIDQPPSNAPTPVWPPEQPPLPPVSSGYAMFFTPAPPVFEAGTFPAQPLGTHVPVRLHHHIIINPVDPEIPVLQWDIIHAAELAKVLGGRGILIPLDLNAAAVTGGFSTDKMHITADAPCLKFWMNRWGPIVIEKPDIKVRDVLDAIHDYFQLPLTEDDVTEVERVPGNKANLRNAALYRIRDSYDSLPPLTAQSGYRRSDILGGERRFKGLRVVVFDDGTWTVFLGLMPGPVPNLIV</sequence>
<accession>A0A9W8J3B3</accession>
<evidence type="ECO:0000259" key="1">
    <source>
        <dbReference type="Pfam" id="PF20415"/>
    </source>
</evidence>
<gene>
    <name evidence="2" type="ORF">H1R20_g13637</name>
</gene>
<feature type="non-terminal residue" evidence="2">
    <location>
        <position position="287"/>
    </location>
</feature>
<name>A0A9W8J3B3_9AGAR</name>
<dbReference type="OrthoDB" id="3241567at2759"/>
<dbReference type="AlphaFoldDB" id="A0A9W8J3B3"/>
<keyword evidence="3" id="KW-1185">Reference proteome</keyword>
<feature type="domain" description="DUF6699" evidence="1">
    <location>
        <begin position="122"/>
        <end position="262"/>
    </location>
</feature>